<protein>
    <submittedName>
        <fullName evidence="4">Fe-S cluster assembly protein SufD</fullName>
    </submittedName>
</protein>
<dbReference type="InterPro" id="IPR045595">
    <property type="entry name" value="SufBD_N"/>
</dbReference>
<proteinExistence type="inferred from homology"/>
<accession>A0A964DY81</accession>
<feature type="domain" description="SUF system FeS cluster assembly SufBD core" evidence="2">
    <location>
        <begin position="169"/>
        <end position="394"/>
    </location>
</feature>
<dbReference type="GO" id="GO:0016226">
    <property type="term" value="P:iron-sulfur cluster assembly"/>
    <property type="evidence" value="ECO:0007669"/>
    <property type="project" value="InterPro"/>
</dbReference>
<evidence type="ECO:0000313" key="5">
    <source>
        <dbReference type="Proteomes" id="UP000708298"/>
    </source>
</evidence>
<dbReference type="EMBL" id="JAESVB010000002">
    <property type="protein sequence ID" value="MCB8874996.1"/>
    <property type="molecule type" value="Genomic_DNA"/>
</dbReference>
<dbReference type="InterPro" id="IPR055346">
    <property type="entry name" value="Fe-S_cluster_assembly_SufBD"/>
</dbReference>
<reference evidence="4" key="1">
    <citation type="journal article" date="2021" name="Microorganisms">
        <title>Acidisoma silvae sp. nov. and Acidisomacellulosilytica sp. nov., Two Acidophilic Bacteria Isolated from Decaying Wood, Hydrolyzing Cellulose and Producing Poly-3-hydroxybutyrate.</title>
        <authorList>
            <person name="Mieszkin S."/>
            <person name="Pouder E."/>
            <person name="Uroz S."/>
            <person name="Simon-Colin C."/>
            <person name="Alain K."/>
        </authorList>
    </citation>
    <scope>NUCLEOTIDE SEQUENCE</scope>
    <source>
        <strain evidence="4">HW T2.11</strain>
    </source>
</reference>
<dbReference type="PANTHER" id="PTHR43575">
    <property type="entry name" value="PROTEIN ABCI7, CHLOROPLASTIC"/>
    <property type="match status" value="1"/>
</dbReference>
<dbReference type="InterPro" id="IPR011542">
    <property type="entry name" value="SUF_FeS_clus_asmbl_SufD"/>
</dbReference>
<keyword evidence="5" id="KW-1185">Reference proteome</keyword>
<dbReference type="AlphaFoldDB" id="A0A964DY81"/>
<dbReference type="Pfam" id="PF01458">
    <property type="entry name" value="SUFBD_core"/>
    <property type="match status" value="1"/>
</dbReference>
<dbReference type="Proteomes" id="UP000708298">
    <property type="component" value="Unassembled WGS sequence"/>
</dbReference>
<evidence type="ECO:0000259" key="2">
    <source>
        <dbReference type="Pfam" id="PF01458"/>
    </source>
</evidence>
<evidence type="ECO:0000313" key="4">
    <source>
        <dbReference type="EMBL" id="MCB8874996.1"/>
    </source>
</evidence>
<name>A0A964DY81_9PROT</name>
<organism evidence="4 5">
    <name type="scientific">Acidisoma silvae</name>
    <dbReference type="NCBI Taxonomy" id="2802396"/>
    <lineage>
        <taxon>Bacteria</taxon>
        <taxon>Pseudomonadati</taxon>
        <taxon>Pseudomonadota</taxon>
        <taxon>Alphaproteobacteria</taxon>
        <taxon>Acetobacterales</taxon>
        <taxon>Acidocellaceae</taxon>
        <taxon>Acidisoma</taxon>
    </lineage>
</organism>
<sequence>MQAVKQQAPSEALKGFLARYDGLRVRLPGNAAPRDAAAALLRDKGLPTPKEEAWHYTNLRSVAALDFQEPIADTQAGVDLLALLPKVEGPRLIFVDGRYRPDLSTSPDGLEVKSFAGTGVFGDLTKPERDRVVALNTMLTEDGIIIDVPAGFDAGFLMLAQLTSGRHRRVASHPRHRISLGEGARLVLLEVSAGIGEYLNNPVIEIAVAEGAHLTHGRLQQDSEDAFHLGTIYADTAANGVYDCFSLALGAKLGRTEIHARLGGEQAAVHLNAAQIMGGNQVSDFTTAISHDAPNCPSRQTVKSVLTGKARAVFQGRIEVARIAQKTDGYQMNQALLLSPDAEINSKPELEIYADDVKCSHGATVGALDPEQLFYLRSRGVPADQARMILVRAFLTDAFEAVAHEGLRDVFEHAVEQWWATTGKDAEAPAA</sequence>
<dbReference type="Pfam" id="PF19295">
    <property type="entry name" value="SufBD_N"/>
    <property type="match status" value="1"/>
</dbReference>
<dbReference type="InterPro" id="IPR037284">
    <property type="entry name" value="SUF_FeS_clus_asmbl_SufBD_sf"/>
</dbReference>
<dbReference type="NCBIfam" id="TIGR01981">
    <property type="entry name" value="sufD"/>
    <property type="match status" value="1"/>
</dbReference>
<comment type="caution">
    <text evidence="4">The sequence shown here is derived from an EMBL/GenBank/DDBJ whole genome shotgun (WGS) entry which is preliminary data.</text>
</comment>
<dbReference type="InterPro" id="IPR000825">
    <property type="entry name" value="SUF_FeS_clus_asmbl_SufBD_core"/>
</dbReference>
<dbReference type="PANTHER" id="PTHR43575:SF1">
    <property type="entry name" value="PROTEIN ABCI7, CHLOROPLASTIC"/>
    <property type="match status" value="1"/>
</dbReference>
<dbReference type="RefSeq" id="WP_227320643.1">
    <property type="nucleotide sequence ID" value="NZ_JAESVB010000002.1"/>
</dbReference>
<dbReference type="SUPFAM" id="SSF101960">
    <property type="entry name" value="Stabilizer of iron transporter SufD"/>
    <property type="match status" value="1"/>
</dbReference>
<reference evidence="4" key="2">
    <citation type="submission" date="2021-01" db="EMBL/GenBank/DDBJ databases">
        <authorList>
            <person name="Mieszkin S."/>
            <person name="Pouder E."/>
            <person name="Alain K."/>
        </authorList>
    </citation>
    <scope>NUCLEOTIDE SEQUENCE</scope>
    <source>
        <strain evidence="4">HW T2.11</strain>
    </source>
</reference>
<comment type="similarity">
    <text evidence="1">Belongs to the iron-sulfur cluster assembly SufBD family.</text>
</comment>
<evidence type="ECO:0000256" key="1">
    <source>
        <dbReference type="ARBA" id="ARBA00043967"/>
    </source>
</evidence>
<gene>
    <name evidence="4" type="primary">sufD</name>
    <name evidence="4" type="ORF">ASILVAE211_07360</name>
</gene>
<evidence type="ECO:0000259" key="3">
    <source>
        <dbReference type="Pfam" id="PF19295"/>
    </source>
</evidence>
<feature type="domain" description="SUF system FeS cluster assembly SufBD N-terminal" evidence="3">
    <location>
        <begin position="33"/>
        <end position="152"/>
    </location>
</feature>